<protein>
    <submittedName>
        <fullName evidence="1">Uncharacterized protein</fullName>
    </submittedName>
</protein>
<evidence type="ECO:0000313" key="2">
    <source>
        <dbReference type="Proteomes" id="UP000447833"/>
    </source>
</evidence>
<dbReference type="EMBL" id="WMEY01000004">
    <property type="protein sequence ID" value="MYL64500.1"/>
    <property type="molecule type" value="Genomic_DNA"/>
</dbReference>
<organism evidence="1 2">
    <name type="scientific">Guptibacillus hwajinpoensis</name>
    <dbReference type="NCBI Taxonomy" id="208199"/>
    <lineage>
        <taxon>Bacteria</taxon>
        <taxon>Bacillati</taxon>
        <taxon>Bacillota</taxon>
        <taxon>Bacilli</taxon>
        <taxon>Bacillales</taxon>
        <taxon>Guptibacillaceae</taxon>
        <taxon>Guptibacillus</taxon>
    </lineage>
</organism>
<name>A0A845F124_9BACL</name>
<dbReference type="Proteomes" id="UP000447833">
    <property type="component" value="Unassembled WGS sequence"/>
</dbReference>
<comment type="caution">
    <text evidence="1">The sequence shown here is derived from an EMBL/GenBank/DDBJ whole genome shotgun (WGS) entry which is preliminary data.</text>
</comment>
<accession>A0A845F124</accession>
<gene>
    <name evidence="1" type="ORF">GLW07_14170</name>
</gene>
<sequence>MNEALPDAGRNVPEYGLQFKVTGKATDLSVGRVSISRNEFSQKATLIKSVPFFWFEAPDFF</sequence>
<reference evidence="1 2" key="1">
    <citation type="submission" date="2019-11" db="EMBL/GenBank/DDBJ databases">
        <title>Genome sequences of 17 halophilic strains isolated from different environments.</title>
        <authorList>
            <person name="Furrow R.E."/>
        </authorList>
    </citation>
    <scope>NUCLEOTIDE SEQUENCE [LARGE SCALE GENOMIC DNA]</scope>
    <source>
        <strain evidence="1 2">22506_14_FS</strain>
    </source>
</reference>
<dbReference type="AlphaFoldDB" id="A0A845F124"/>
<evidence type="ECO:0000313" key="1">
    <source>
        <dbReference type="EMBL" id="MYL64500.1"/>
    </source>
</evidence>
<proteinExistence type="predicted"/>